<evidence type="ECO:0000313" key="1">
    <source>
        <dbReference type="EMBL" id="MCI2241488.1"/>
    </source>
</evidence>
<proteinExistence type="predicted"/>
<protein>
    <submittedName>
        <fullName evidence="1">Uncharacterized protein</fullName>
    </submittedName>
</protein>
<comment type="caution">
    <text evidence="1">The sequence shown here is derived from an EMBL/GenBank/DDBJ whole genome shotgun (WGS) entry which is preliminary data.</text>
</comment>
<sequence>MGYDPTYSQRISELAGTRPLPGARHGTIRAVMDGCRCPRCQERLKKARKRGMRL</sequence>
<reference evidence="1" key="1">
    <citation type="submission" date="2021-11" db="EMBL/GenBank/DDBJ databases">
        <title>A Novel Adlercreutzia Species, isolated from a Allomyrina dichotoma larva feces.</title>
        <authorList>
            <person name="Suh M.K."/>
        </authorList>
    </citation>
    <scope>NUCLEOTIDE SEQUENCE</scope>
    <source>
        <strain evidence="1">JBNU-10</strain>
    </source>
</reference>
<dbReference type="Proteomes" id="UP001430755">
    <property type="component" value="Unassembled WGS sequence"/>
</dbReference>
<dbReference type="RefSeq" id="WP_242163701.1">
    <property type="nucleotide sequence ID" value="NZ_JAJMLW010000001.1"/>
</dbReference>
<dbReference type="EMBL" id="JAJMLW010000001">
    <property type="protein sequence ID" value="MCI2241488.1"/>
    <property type="molecule type" value="Genomic_DNA"/>
</dbReference>
<organism evidence="1 2">
    <name type="scientific">Adlercreutzia faecimuris</name>
    <dbReference type="NCBI Taxonomy" id="2897341"/>
    <lineage>
        <taxon>Bacteria</taxon>
        <taxon>Bacillati</taxon>
        <taxon>Actinomycetota</taxon>
        <taxon>Coriobacteriia</taxon>
        <taxon>Eggerthellales</taxon>
        <taxon>Eggerthellaceae</taxon>
        <taxon>Adlercreutzia</taxon>
    </lineage>
</organism>
<gene>
    <name evidence="1" type="ORF">LPT13_03865</name>
</gene>
<name>A0ABS9WF57_9ACTN</name>
<accession>A0ABS9WF57</accession>
<evidence type="ECO:0000313" key="2">
    <source>
        <dbReference type="Proteomes" id="UP001430755"/>
    </source>
</evidence>
<keyword evidence="2" id="KW-1185">Reference proteome</keyword>